<keyword evidence="2" id="KW-1185">Reference proteome</keyword>
<dbReference type="AlphaFoldDB" id="A0A150WR38"/>
<reference evidence="1 2" key="1">
    <citation type="submission" date="2016-03" db="EMBL/GenBank/DDBJ databases">
        <authorList>
            <person name="Ploux O."/>
        </authorList>
    </citation>
    <scope>NUCLEOTIDE SEQUENCE [LARGE SCALE GENOMIC DNA]</scope>
    <source>
        <strain evidence="1 2">R0</strain>
    </source>
</reference>
<accession>A0A150WR38</accession>
<name>A0A150WR38_BDEBC</name>
<comment type="caution">
    <text evidence="1">The sequence shown here is derived from an EMBL/GenBank/DDBJ whole genome shotgun (WGS) entry which is preliminary data.</text>
</comment>
<dbReference type="EMBL" id="LUKE01000001">
    <property type="protein sequence ID" value="KYG66951.1"/>
    <property type="molecule type" value="Genomic_DNA"/>
</dbReference>
<sequence length="69" mass="7598">MSKISTTFTLLLLKKPCAPIGERLLLKPVKDTLELRRMLVLKNGKLPSLFKKSDSACGKPVSRMDAGRG</sequence>
<dbReference type="Proteomes" id="UP000075320">
    <property type="component" value="Unassembled WGS sequence"/>
</dbReference>
<evidence type="ECO:0000313" key="2">
    <source>
        <dbReference type="Proteomes" id="UP000075320"/>
    </source>
</evidence>
<organism evidence="1 2">
    <name type="scientific">Bdellovibrio bacteriovorus</name>
    <dbReference type="NCBI Taxonomy" id="959"/>
    <lineage>
        <taxon>Bacteria</taxon>
        <taxon>Pseudomonadati</taxon>
        <taxon>Bdellovibrionota</taxon>
        <taxon>Bdellovibrionia</taxon>
        <taxon>Bdellovibrionales</taxon>
        <taxon>Pseudobdellovibrionaceae</taxon>
        <taxon>Bdellovibrio</taxon>
    </lineage>
</organism>
<evidence type="ECO:0000313" key="1">
    <source>
        <dbReference type="EMBL" id="KYG66951.1"/>
    </source>
</evidence>
<protein>
    <submittedName>
        <fullName evidence="1">Uncharacterized protein</fullName>
    </submittedName>
</protein>
<gene>
    <name evidence="1" type="ORF">AZI86_07970</name>
</gene>
<proteinExistence type="predicted"/>